<dbReference type="AlphaFoldDB" id="A0AAW1KWL0"/>
<comment type="caution">
    <text evidence="2">The sequence shown here is derived from an EMBL/GenBank/DDBJ whole genome shotgun (WGS) entry which is preliminary data.</text>
</comment>
<protein>
    <submittedName>
        <fullName evidence="2">Uncharacterized protein</fullName>
    </submittedName>
</protein>
<evidence type="ECO:0000256" key="1">
    <source>
        <dbReference type="SAM" id="MobiDB-lite"/>
    </source>
</evidence>
<proteinExistence type="predicted"/>
<sequence>MRKKKKLRLLLKPTPKVKKKKKKKKKLIVIYVKSDPLKSQTLSTLSYSHIPSLEPSSVSPSLRLPLHRSPSPGLSTTDAQLAHTTRRSIRDCHSILDRVATTGGPSYSR</sequence>
<reference evidence="2" key="1">
    <citation type="submission" date="2024-03" db="EMBL/GenBank/DDBJ databases">
        <title>WGS assembly of Saponaria officinalis var. Norfolk2.</title>
        <authorList>
            <person name="Jenkins J."/>
            <person name="Shu S."/>
            <person name="Grimwood J."/>
            <person name="Barry K."/>
            <person name="Goodstein D."/>
            <person name="Schmutz J."/>
            <person name="Leebens-Mack J."/>
            <person name="Osbourn A."/>
        </authorList>
    </citation>
    <scope>NUCLEOTIDE SEQUENCE [LARGE SCALE GENOMIC DNA]</scope>
    <source>
        <strain evidence="2">JIC</strain>
    </source>
</reference>
<accession>A0AAW1KWL0</accession>
<feature type="compositionally biased region" description="Low complexity" evidence="1">
    <location>
        <begin position="54"/>
        <end position="75"/>
    </location>
</feature>
<dbReference type="Proteomes" id="UP001443914">
    <property type="component" value="Unassembled WGS sequence"/>
</dbReference>
<gene>
    <name evidence="2" type="ORF">RND81_05G105100</name>
</gene>
<organism evidence="2 3">
    <name type="scientific">Saponaria officinalis</name>
    <name type="common">Common soapwort</name>
    <name type="synonym">Lychnis saponaria</name>
    <dbReference type="NCBI Taxonomy" id="3572"/>
    <lineage>
        <taxon>Eukaryota</taxon>
        <taxon>Viridiplantae</taxon>
        <taxon>Streptophyta</taxon>
        <taxon>Embryophyta</taxon>
        <taxon>Tracheophyta</taxon>
        <taxon>Spermatophyta</taxon>
        <taxon>Magnoliopsida</taxon>
        <taxon>eudicotyledons</taxon>
        <taxon>Gunneridae</taxon>
        <taxon>Pentapetalae</taxon>
        <taxon>Caryophyllales</taxon>
        <taxon>Caryophyllaceae</taxon>
        <taxon>Caryophylleae</taxon>
        <taxon>Saponaria</taxon>
    </lineage>
</organism>
<feature type="region of interest" description="Disordered" evidence="1">
    <location>
        <begin position="54"/>
        <end position="86"/>
    </location>
</feature>
<dbReference type="EMBL" id="JBDFQZ010000005">
    <property type="protein sequence ID" value="KAK9724878.1"/>
    <property type="molecule type" value="Genomic_DNA"/>
</dbReference>
<evidence type="ECO:0000313" key="3">
    <source>
        <dbReference type="Proteomes" id="UP001443914"/>
    </source>
</evidence>
<name>A0AAW1KWL0_SAPOF</name>
<keyword evidence="3" id="KW-1185">Reference proteome</keyword>
<evidence type="ECO:0000313" key="2">
    <source>
        <dbReference type="EMBL" id="KAK9724878.1"/>
    </source>
</evidence>